<dbReference type="GO" id="GO:0007179">
    <property type="term" value="P:transforming growth factor beta receptor signaling pathway"/>
    <property type="evidence" value="ECO:0007669"/>
    <property type="project" value="TreeGrafter"/>
</dbReference>
<keyword evidence="9 13" id="KW-1015">Disulfide bond</keyword>
<dbReference type="PROSITE" id="PS00250">
    <property type="entry name" value="TGF_BETA_1"/>
    <property type="match status" value="1"/>
</dbReference>
<feature type="disulfide bond" description="Interchain" evidence="13">
    <location>
        <position position="344"/>
    </location>
</feature>
<dbReference type="PANTHER" id="PTHR11848:SF125">
    <property type="entry name" value="TRANSFORMING GROWTH FACTOR BETA-1 PROPROTEIN"/>
    <property type="match status" value="1"/>
</dbReference>
<comment type="similarity">
    <text evidence="3 12 14">Belongs to the TGF-beta family.</text>
</comment>
<evidence type="ECO:0000256" key="9">
    <source>
        <dbReference type="ARBA" id="ARBA00023157"/>
    </source>
</evidence>
<dbReference type="GO" id="GO:0051781">
    <property type="term" value="P:positive regulation of cell division"/>
    <property type="evidence" value="ECO:0007669"/>
    <property type="project" value="UniProtKB-UniRule"/>
</dbReference>
<dbReference type="Pfam" id="PF00019">
    <property type="entry name" value="TGF_beta"/>
    <property type="match status" value="1"/>
</dbReference>
<feature type="signal peptide" evidence="12">
    <location>
        <begin position="1"/>
        <end position="19"/>
    </location>
</feature>
<evidence type="ECO:0000256" key="7">
    <source>
        <dbReference type="ARBA" id="ARBA00022729"/>
    </source>
</evidence>
<dbReference type="GO" id="GO:0005160">
    <property type="term" value="F:transforming growth factor beta receptor binding"/>
    <property type="evidence" value="ECO:0007669"/>
    <property type="project" value="InterPro"/>
</dbReference>
<dbReference type="PANTHER" id="PTHR11848">
    <property type="entry name" value="TGF-BETA FAMILY"/>
    <property type="match status" value="1"/>
</dbReference>
<organism evidence="17 18">
    <name type="scientific">Gadus morhua</name>
    <name type="common">Atlantic cod</name>
    <dbReference type="NCBI Taxonomy" id="8049"/>
    <lineage>
        <taxon>Eukaryota</taxon>
        <taxon>Metazoa</taxon>
        <taxon>Chordata</taxon>
        <taxon>Craniata</taxon>
        <taxon>Vertebrata</taxon>
        <taxon>Euteleostomi</taxon>
        <taxon>Actinopterygii</taxon>
        <taxon>Neopterygii</taxon>
        <taxon>Teleostei</taxon>
        <taxon>Neoteleostei</taxon>
        <taxon>Acanthomorphata</taxon>
        <taxon>Zeiogadaria</taxon>
        <taxon>Gadariae</taxon>
        <taxon>Gadiformes</taxon>
        <taxon>Gadoidei</taxon>
        <taxon>Gadidae</taxon>
        <taxon>Gadus</taxon>
    </lineage>
</organism>
<evidence type="ECO:0000256" key="6">
    <source>
        <dbReference type="ARBA" id="ARBA00022685"/>
    </source>
</evidence>
<keyword evidence="7 12" id="KW-0732">Signal</keyword>
<protein>
    <recommendedName>
        <fullName evidence="12">Transforming growth factor beta</fullName>
    </recommendedName>
</protein>
<dbReference type="AlphaFoldDB" id="A0A8C4ZRI4"/>
<keyword evidence="11 12" id="KW-0497">Mitogen</keyword>
<keyword evidence="10" id="KW-0325">Glycoprotein</keyword>
<evidence type="ECO:0000256" key="15">
    <source>
        <dbReference type="SAM" id="MobiDB-lite"/>
    </source>
</evidence>
<dbReference type="Pfam" id="PF00688">
    <property type="entry name" value="TGFb_propeptide"/>
    <property type="match status" value="1"/>
</dbReference>
<name>A0A8C4ZRI4_GADMO</name>
<feature type="disulfide bond" evidence="13">
    <location>
        <begin position="315"/>
        <end position="378"/>
    </location>
</feature>
<dbReference type="InterPro" id="IPR029034">
    <property type="entry name" value="Cystine-knot_cytokine"/>
</dbReference>
<proteinExistence type="inferred from homology"/>
<evidence type="ECO:0000256" key="10">
    <source>
        <dbReference type="ARBA" id="ARBA00023180"/>
    </source>
</evidence>
<dbReference type="InterPro" id="IPR001111">
    <property type="entry name" value="TGF-b_propeptide"/>
</dbReference>
<comment type="subcellular location">
    <subcellularLocation>
        <location evidence="2">Secreted</location>
        <location evidence="2">Extracellular space</location>
        <location evidence="2">Extracellular matrix</location>
    </subcellularLocation>
</comment>
<evidence type="ECO:0000256" key="13">
    <source>
        <dbReference type="PIRSR" id="PIRSR001787-1"/>
    </source>
</evidence>
<sequence length="379" mass="42515">MRLALAALVAVCVLGSAGGMSTCKTLDLELVKKKRIEAIRGQILSKLRLAKEPVAEQAGEGVAIPAALLSLYNSTEEMLREELDAPQPVSVQQEEEEYFAKELHQFTMKHVEQSNKQNLRMPFNMSEMRRSIGGYQLLTSAELRLQIKNPSIEKEQRVELYEGLGAGARYLASRFLTNKDKGLTFDITETLQKWLQSDAVEEGFQLRLFCECGNSSIDSTFSFRVSGTEKDRGDQGFLKNNLPKPYILAMSIPKNSSSQGGSRKKRSTEAGGGSCTDQTESCCVRKLYIDFRKDLGWKWIHNPKGYHANYCMGSCTYIWNAENKYSQILALYKHHNPGASAQPCCVPQVLDPLPILYYVGRQHKVEQLSNMIVKSCKCS</sequence>
<evidence type="ECO:0000256" key="5">
    <source>
        <dbReference type="ARBA" id="ARBA00022530"/>
    </source>
</evidence>
<feature type="disulfide bond" evidence="13">
    <location>
        <begin position="311"/>
        <end position="376"/>
    </location>
</feature>
<evidence type="ECO:0000256" key="1">
    <source>
        <dbReference type="ARBA" id="ARBA00002007"/>
    </source>
</evidence>
<dbReference type="PRINTS" id="PR01423">
    <property type="entry name" value="TGFBETA"/>
</dbReference>
<comment type="function">
    <text evidence="1">Transforming growth factor beta-1 proprotein: Precursor of the Latency-associated peptide (LAP) and Transforming growth factor beta-1 (TGF-beta-1) chains, which constitute the regulatory and active subunit of TGF-beta-1, respectively.</text>
</comment>
<feature type="region of interest" description="Disordered" evidence="15">
    <location>
        <begin position="252"/>
        <end position="278"/>
    </location>
</feature>
<evidence type="ECO:0000256" key="12">
    <source>
        <dbReference type="PIRNR" id="PIRNR001787"/>
    </source>
</evidence>
<keyword evidence="5" id="KW-0272">Extracellular matrix</keyword>
<evidence type="ECO:0000259" key="16">
    <source>
        <dbReference type="PROSITE" id="PS51362"/>
    </source>
</evidence>
<dbReference type="PRINTS" id="PR01424">
    <property type="entry name" value="TGFBETA1"/>
</dbReference>
<dbReference type="Gene3D" id="2.60.120.970">
    <property type="match status" value="1"/>
</dbReference>
<dbReference type="InterPro" id="IPR003939">
    <property type="entry name" value="TGFb1"/>
</dbReference>
<evidence type="ECO:0000256" key="11">
    <source>
        <dbReference type="ARBA" id="ARBA00023246"/>
    </source>
</evidence>
<keyword evidence="6" id="KW-0165">Cleavage on pair of basic residues</keyword>
<reference evidence="17" key="2">
    <citation type="submission" date="2025-09" db="UniProtKB">
        <authorList>
            <consortium name="Ensembl"/>
        </authorList>
    </citation>
    <scope>IDENTIFICATION</scope>
</reference>
<dbReference type="SUPFAM" id="SSF57501">
    <property type="entry name" value="Cystine-knot cytokines"/>
    <property type="match status" value="1"/>
</dbReference>
<dbReference type="Ensembl" id="ENSGMOT00000020285.2">
    <property type="protein sequence ID" value="ENSGMOP00000019803.2"/>
    <property type="gene ID" value="ENSGMOG00000018401.2"/>
</dbReference>
<dbReference type="CDD" id="cd19384">
    <property type="entry name" value="TGF_beta_TGFB1"/>
    <property type="match status" value="1"/>
</dbReference>
<dbReference type="GO" id="GO:0005125">
    <property type="term" value="F:cytokine activity"/>
    <property type="evidence" value="ECO:0007669"/>
    <property type="project" value="TreeGrafter"/>
</dbReference>
<feature type="chain" id="PRO_5045017541" description="Transforming growth factor beta" evidence="12">
    <location>
        <begin position="20"/>
        <end position="379"/>
    </location>
</feature>
<dbReference type="PIRSF" id="PIRSF001787">
    <property type="entry name" value="TGF-beta"/>
    <property type="match status" value="1"/>
</dbReference>
<evidence type="ECO:0000313" key="18">
    <source>
        <dbReference type="Proteomes" id="UP000694546"/>
    </source>
</evidence>
<gene>
    <name evidence="17" type="primary">tgfb1a</name>
</gene>
<evidence type="ECO:0000256" key="8">
    <source>
        <dbReference type="ARBA" id="ARBA00023030"/>
    </source>
</evidence>
<dbReference type="InterPro" id="IPR016319">
    <property type="entry name" value="TGF-beta"/>
</dbReference>
<keyword evidence="18" id="KW-1185">Reference proteome</keyword>
<dbReference type="PROSITE" id="PS51362">
    <property type="entry name" value="TGF_BETA_2"/>
    <property type="match status" value="1"/>
</dbReference>
<dbReference type="InterPro" id="IPR001839">
    <property type="entry name" value="TGF-b_C"/>
</dbReference>
<dbReference type="InterPro" id="IPR015615">
    <property type="entry name" value="TGF-beta-rel"/>
</dbReference>
<dbReference type="GO" id="GO:0042127">
    <property type="term" value="P:regulation of cell population proliferation"/>
    <property type="evidence" value="ECO:0007669"/>
    <property type="project" value="TreeGrafter"/>
</dbReference>
<evidence type="ECO:0000256" key="2">
    <source>
        <dbReference type="ARBA" id="ARBA00004498"/>
    </source>
</evidence>
<reference evidence="17" key="1">
    <citation type="submission" date="2025-08" db="UniProtKB">
        <authorList>
            <consortium name="Ensembl"/>
        </authorList>
    </citation>
    <scope>IDENTIFICATION</scope>
</reference>
<keyword evidence="4 12" id="KW-0964">Secreted</keyword>
<keyword evidence="8 12" id="KW-0339">Growth factor</keyword>
<comment type="subunit">
    <text evidence="12">Homodimer; disulfide-linked.</text>
</comment>
<feature type="disulfide bond" evidence="13">
    <location>
        <begin position="282"/>
        <end position="345"/>
    </location>
</feature>
<dbReference type="OrthoDB" id="8863549at2759"/>
<dbReference type="Proteomes" id="UP000694546">
    <property type="component" value="Chromosome 16"/>
</dbReference>
<feature type="domain" description="TGF-beta family profile" evidence="16">
    <location>
        <begin position="263"/>
        <end position="379"/>
    </location>
</feature>
<evidence type="ECO:0000256" key="3">
    <source>
        <dbReference type="ARBA" id="ARBA00006656"/>
    </source>
</evidence>
<evidence type="ECO:0000313" key="17">
    <source>
        <dbReference type="Ensembl" id="ENSGMOP00000019803.2"/>
    </source>
</evidence>
<evidence type="ECO:0000256" key="4">
    <source>
        <dbReference type="ARBA" id="ARBA00022525"/>
    </source>
</evidence>
<accession>A0A8C4ZRI4</accession>
<dbReference type="Gene3D" id="2.10.90.10">
    <property type="entry name" value="Cystine-knot cytokines"/>
    <property type="match status" value="1"/>
</dbReference>
<evidence type="ECO:0000256" key="14">
    <source>
        <dbReference type="RuleBase" id="RU000354"/>
    </source>
</evidence>
<dbReference type="OMA" id="SHNCCLK"/>
<dbReference type="InterPro" id="IPR017948">
    <property type="entry name" value="TGFb_CS"/>
</dbReference>
<dbReference type="SMART" id="SM00204">
    <property type="entry name" value="TGFB"/>
    <property type="match status" value="1"/>
</dbReference>
<dbReference type="GeneTree" id="ENSGT00940000160457"/>
<dbReference type="GO" id="GO:0008083">
    <property type="term" value="F:growth factor activity"/>
    <property type="evidence" value="ECO:0007669"/>
    <property type="project" value="UniProtKB-UniRule"/>
</dbReference>
<dbReference type="GO" id="GO:0005615">
    <property type="term" value="C:extracellular space"/>
    <property type="evidence" value="ECO:0007669"/>
    <property type="project" value="UniProtKB-UniRule"/>
</dbReference>